<reference evidence="2 3" key="1">
    <citation type="submission" date="2017-12" db="EMBL/GenBank/DDBJ databases">
        <title>Integrating genomic resources of turbot (Scophthalmus maximus) in depth evaluation of genetic and physical mapping variation across individuals.</title>
        <authorList>
            <person name="Martinez P."/>
        </authorList>
    </citation>
    <scope>NUCLEOTIDE SEQUENCE [LARGE SCALE GENOMIC DNA]</scope>
</reference>
<feature type="region of interest" description="Disordered" evidence="1">
    <location>
        <begin position="52"/>
        <end position="87"/>
    </location>
</feature>
<dbReference type="EMBL" id="CP026248">
    <property type="protein sequence ID" value="AWP03005.1"/>
    <property type="molecule type" value="Genomic_DNA"/>
</dbReference>
<feature type="compositionally biased region" description="Gly residues" evidence="1">
    <location>
        <begin position="64"/>
        <end position="79"/>
    </location>
</feature>
<gene>
    <name evidence="2" type="ORF">SMAX5B_014240</name>
</gene>
<protein>
    <submittedName>
        <fullName evidence="2">Uncharacterized protein</fullName>
    </submittedName>
</protein>
<sequence length="108" mass="10754">MGLVVVLVPPEATRRVASPPDIGGSWADEAEKKGAGADGTALAARRTCSSMCHVSSDSHRPGRVGAGRGPDGGSRPGGGSDEEEAQASGTVLHLLHCVCVGSSLLPPA</sequence>
<dbReference type="Proteomes" id="UP000246464">
    <property type="component" value="Chromosome 6"/>
</dbReference>
<evidence type="ECO:0000313" key="3">
    <source>
        <dbReference type="Proteomes" id="UP000246464"/>
    </source>
</evidence>
<evidence type="ECO:0000256" key="1">
    <source>
        <dbReference type="SAM" id="MobiDB-lite"/>
    </source>
</evidence>
<name>A0A2U9BG56_SCOMX</name>
<keyword evidence="3" id="KW-1185">Reference proteome</keyword>
<proteinExistence type="predicted"/>
<evidence type="ECO:0000313" key="2">
    <source>
        <dbReference type="EMBL" id="AWP03005.1"/>
    </source>
</evidence>
<organism evidence="2 3">
    <name type="scientific">Scophthalmus maximus</name>
    <name type="common">Turbot</name>
    <name type="synonym">Psetta maxima</name>
    <dbReference type="NCBI Taxonomy" id="52904"/>
    <lineage>
        <taxon>Eukaryota</taxon>
        <taxon>Metazoa</taxon>
        <taxon>Chordata</taxon>
        <taxon>Craniata</taxon>
        <taxon>Vertebrata</taxon>
        <taxon>Euteleostomi</taxon>
        <taxon>Actinopterygii</taxon>
        <taxon>Neopterygii</taxon>
        <taxon>Teleostei</taxon>
        <taxon>Neoteleostei</taxon>
        <taxon>Acanthomorphata</taxon>
        <taxon>Carangaria</taxon>
        <taxon>Pleuronectiformes</taxon>
        <taxon>Pleuronectoidei</taxon>
        <taxon>Scophthalmidae</taxon>
        <taxon>Scophthalmus</taxon>
    </lineage>
</organism>
<accession>A0A2U9BG56</accession>
<dbReference type="AlphaFoldDB" id="A0A2U9BG56"/>
<feature type="region of interest" description="Disordered" evidence="1">
    <location>
        <begin position="15"/>
        <end position="38"/>
    </location>
</feature>